<feature type="domain" description="AMP-binding enzyme C-terminal" evidence="4">
    <location>
        <begin position="426"/>
        <end position="501"/>
    </location>
</feature>
<evidence type="ECO:0000313" key="6">
    <source>
        <dbReference type="Proteomes" id="UP001596022"/>
    </source>
</evidence>
<dbReference type="Gene3D" id="3.30.300.30">
    <property type="match status" value="1"/>
</dbReference>
<dbReference type="EMBL" id="JBHSFW010000008">
    <property type="protein sequence ID" value="MFC4619461.1"/>
    <property type="molecule type" value="Genomic_DNA"/>
</dbReference>
<reference evidence="6" key="1">
    <citation type="journal article" date="2019" name="Int. J. Syst. Evol. Microbiol.">
        <title>The Global Catalogue of Microorganisms (GCM) 10K type strain sequencing project: providing services to taxonomists for standard genome sequencing and annotation.</title>
        <authorList>
            <consortium name="The Broad Institute Genomics Platform"/>
            <consortium name="The Broad Institute Genome Sequencing Center for Infectious Disease"/>
            <person name="Wu L."/>
            <person name="Ma J."/>
        </authorList>
    </citation>
    <scope>NUCLEOTIDE SEQUENCE [LARGE SCALE GENOMIC DNA]</scope>
    <source>
        <strain evidence="6">CGMCC 1.16306</strain>
    </source>
</reference>
<evidence type="ECO:0000256" key="1">
    <source>
        <dbReference type="ARBA" id="ARBA00006432"/>
    </source>
</evidence>
<accession>A0ABV9GQ83</accession>
<comment type="caution">
    <text evidence="5">The sequence shown here is derived from an EMBL/GenBank/DDBJ whole genome shotgun (WGS) entry which is preliminary data.</text>
</comment>
<dbReference type="InterPro" id="IPR020845">
    <property type="entry name" value="AMP-binding_CS"/>
</dbReference>
<dbReference type="SUPFAM" id="SSF56801">
    <property type="entry name" value="Acetyl-CoA synthetase-like"/>
    <property type="match status" value="1"/>
</dbReference>
<dbReference type="Gene3D" id="3.40.50.12780">
    <property type="entry name" value="N-terminal domain of ligase-like"/>
    <property type="match status" value="1"/>
</dbReference>
<protein>
    <submittedName>
        <fullName evidence="5">Class I adenylate-forming enzyme family protein</fullName>
    </submittedName>
</protein>
<feature type="domain" description="AMP-dependent synthetase/ligase" evidence="3">
    <location>
        <begin position="14"/>
        <end position="376"/>
    </location>
</feature>
<organism evidence="5 6">
    <name type="scientific">Camelliibacillus cellulosilyticus</name>
    <dbReference type="NCBI Taxonomy" id="2174486"/>
    <lineage>
        <taxon>Bacteria</taxon>
        <taxon>Bacillati</taxon>
        <taxon>Bacillota</taxon>
        <taxon>Bacilli</taxon>
        <taxon>Bacillales</taxon>
        <taxon>Sporolactobacillaceae</taxon>
        <taxon>Camelliibacillus</taxon>
    </lineage>
</organism>
<evidence type="ECO:0000259" key="3">
    <source>
        <dbReference type="Pfam" id="PF00501"/>
    </source>
</evidence>
<name>A0ABV9GQ83_9BACL</name>
<dbReference type="InterPro" id="IPR045851">
    <property type="entry name" value="AMP-bd_C_sf"/>
</dbReference>
<evidence type="ECO:0000259" key="4">
    <source>
        <dbReference type="Pfam" id="PF13193"/>
    </source>
</evidence>
<proteinExistence type="inferred from homology"/>
<dbReference type="PANTHER" id="PTHR43201">
    <property type="entry name" value="ACYL-COA SYNTHETASE"/>
    <property type="match status" value="1"/>
</dbReference>
<dbReference type="PROSITE" id="PS00455">
    <property type="entry name" value="AMP_BINDING"/>
    <property type="match status" value="1"/>
</dbReference>
<gene>
    <name evidence="5" type="ORF">ACFO4N_12135</name>
</gene>
<dbReference type="Proteomes" id="UP001596022">
    <property type="component" value="Unassembled WGS sequence"/>
</dbReference>
<dbReference type="PANTHER" id="PTHR43201:SF5">
    <property type="entry name" value="MEDIUM-CHAIN ACYL-COA LIGASE ACSF2, MITOCHONDRIAL"/>
    <property type="match status" value="1"/>
</dbReference>
<dbReference type="InterPro" id="IPR025110">
    <property type="entry name" value="AMP-bd_C"/>
</dbReference>
<keyword evidence="2" id="KW-0436">Ligase</keyword>
<comment type="similarity">
    <text evidence="1">Belongs to the ATP-dependent AMP-binding enzyme family.</text>
</comment>
<dbReference type="InterPro" id="IPR000873">
    <property type="entry name" value="AMP-dep_synth/lig_dom"/>
</dbReference>
<evidence type="ECO:0000256" key="2">
    <source>
        <dbReference type="ARBA" id="ARBA00022598"/>
    </source>
</evidence>
<evidence type="ECO:0000313" key="5">
    <source>
        <dbReference type="EMBL" id="MFC4619461.1"/>
    </source>
</evidence>
<dbReference type="Pfam" id="PF00501">
    <property type="entry name" value="AMP-binding"/>
    <property type="match status" value="1"/>
</dbReference>
<keyword evidence="6" id="KW-1185">Reference proteome</keyword>
<dbReference type="RefSeq" id="WP_376846554.1">
    <property type="nucleotide sequence ID" value="NZ_JBHSFW010000008.1"/>
</dbReference>
<dbReference type="Pfam" id="PF13193">
    <property type="entry name" value="AMP-binding_C"/>
    <property type="match status" value="1"/>
</dbReference>
<dbReference type="InterPro" id="IPR042099">
    <property type="entry name" value="ANL_N_sf"/>
</dbReference>
<sequence>MRFLEKNLPELIIRRAEQYGDKPFFYYRGKPYSYGYIDETSGRIAAALKRLGVHTGDHVVVGLPNSPETLLAYSGVSKSGAVYVPANIHFKDRELRYYLENSEATAIIGTEELIRKTLPFKAGLKHLKILVQLGGKAPDGVVGWEELIHEPDQYTAKVDSKDVLMISYTSGTTGNPKGAIIPQGGFINNASRFVQTYRLTDQDISINMLPYNHIFAPIIEWMPLLVAGGQFILRDGFLPRAVLEDISKYRATYVVGVPPMFMTMLDEIKRHGQNYFNLESLRFCIVAAAPMPLQIQKEFESIIHAPFLQIGGQTEGGPITVMEPLERPQGFHPGTCGTVLFPDVHIRLIDEDGCDVKRGEIGEMLTKSPDQMLGYWKMSEETAETIEDGWIHSGDMAYQDEDGYYYMVDRIKHMIITNGRNVFPAEIEKVLYLLPKIQDVAVIGMPDEKRGESVEAFIVVKEGETLALDEIKTHLNANLVDYKRPRRIHFVDELPKTVTGKIRKVVFREQRLKEMNEKESQAGA</sequence>